<comment type="subcellular location">
    <subcellularLocation>
        <location evidence="1">Membrane</location>
        <topology evidence="1">Multi-pass membrane protein</topology>
    </subcellularLocation>
</comment>
<feature type="transmembrane region" description="Helical" evidence="6">
    <location>
        <begin position="238"/>
        <end position="260"/>
    </location>
</feature>
<accession>A0A9W9KIG2</accession>
<dbReference type="Gene3D" id="1.20.1080.10">
    <property type="entry name" value="Glycerol uptake facilitator protein"/>
    <property type="match status" value="1"/>
</dbReference>
<keyword evidence="3 6" id="KW-1133">Transmembrane helix</keyword>
<keyword evidence="8" id="KW-1185">Reference proteome</keyword>
<dbReference type="Pfam" id="PF00230">
    <property type="entry name" value="MIP"/>
    <property type="match status" value="2"/>
</dbReference>
<keyword evidence="4 6" id="KW-0472">Membrane</keyword>
<proteinExistence type="inferred from homology"/>
<organism evidence="7 8">
    <name type="scientific">Penicillium angulare</name>
    <dbReference type="NCBI Taxonomy" id="116970"/>
    <lineage>
        <taxon>Eukaryota</taxon>
        <taxon>Fungi</taxon>
        <taxon>Dikarya</taxon>
        <taxon>Ascomycota</taxon>
        <taxon>Pezizomycotina</taxon>
        <taxon>Eurotiomycetes</taxon>
        <taxon>Eurotiomycetidae</taxon>
        <taxon>Eurotiales</taxon>
        <taxon>Aspergillaceae</taxon>
        <taxon>Penicillium</taxon>
    </lineage>
</organism>
<evidence type="ECO:0000313" key="8">
    <source>
        <dbReference type="Proteomes" id="UP001149165"/>
    </source>
</evidence>
<dbReference type="PANTHER" id="PTHR19139:SF290">
    <property type="entry name" value="AQUAPORIN"/>
    <property type="match status" value="1"/>
</dbReference>
<dbReference type="AlphaFoldDB" id="A0A9W9KIG2"/>
<dbReference type="InterPro" id="IPR023271">
    <property type="entry name" value="Aquaporin-like"/>
</dbReference>
<name>A0A9W9KIG2_9EURO</name>
<dbReference type="OrthoDB" id="3222at2759"/>
<dbReference type="GO" id="GO:0015250">
    <property type="term" value="F:water channel activity"/>
    <property type="evidence" value="ECO:0007669"/>
    <property type="project" value="TreeGrafter"/>
</dbReference>
<evidence type="ECO:0000256" key="3">
    <source>
        <dbReference type="ARBA" id="ARBA00022989"/>
    </source>
</evidence>
<keyword evidence="5" id="KW-0813">Transport</keyword>
<reference evidence="7" key="2">
    <citation type="journal article" date="2023" name="IMA Fungus">
        <title>Comparative genomic study of the Penicillium genus elucidates a diverse pangenome and 15 lateral gene transfer events.</title>
        <authorList>
            <person name="Petersen C."/>
            <person name="Sorensen T."/>
            <person name="Nielsen M.R."/>
            <person name="Sondergaard T.E."/>
            <person name="Sorensen J.L."/>
            <person name="Fitzpatrick D.A."/>
            <person name="Frisvad J.C."/>
            <person name="Nielsen K.L."/>
        </authorList>
    </citation>
    <scope>NUCLEOTIDE SEQUENCE</scope>
    <source>
        <strain evidence="7">IBT 30069</strain>
    </source>
</reference>
<comment type="similarity">
    <text evidence="5">Belongs to the MIP/aquaporin (TC 1.A.8) family.</text>
</comment>
<evidence type="ECO:0000256" key="6">
    <source>
        <dbReference type="SAM" id="Phobius"/>
    </source>
</evidence>
<comment type="caution">
    <text evidence="7">The sequence shown here is derived from an EMBL/GenBank/DDBJ whole genome shotgun (WGS) entry which is preliminary data.</text>
</comment>
<feature type="transmembrane region" description="Helical" evidence="6">
    <location>
        <begin position="137"/>
        <end position="161"/>
    </location>
</feature>
<dbReference type="PRINTS" id="PR00783">
    <property type="entry name" value="MINTRINSICP"/>
</dbReference>
<evidence type="ECO:0000256" key="2">
    <source>
        <dbReference type="ARBA" id="ARBA00022692"/>
    </source>
</evidence>
<dbReference type="EMBL" id="JAPQKH010000003">
    <property type="protein sequence ID" value="KAJ5106996.1"/>
    <property type="molecule type" value="Genomic_DNA"/>
</dbReference>
<gene>
    <name evidence="7" type="ORF">N7456_003671</name>
</gene>
<dbReference type="InterPro" id="IPR000425">
    <property type="entry name" value="MIP"/>
</dbReference>
<dbReference type="PANTHER" id="PTHR19139">
    <property type="entry name" value="AQUAPORIN TRANSPORTER"/>
    <property type="match status" value="1"/>
</dbReference>
<feature type="transmembrane region" description="Helical" evidence="6">
    <location>
        <begin position="168"/>
        <end position="185"/>
    </location>
</feature>
<evidence type="ECO:0000256" key="5">
    <source>
        <dbReference type="RuleBase" id="RU000477"/>
    </source>
</evidence>
<feature type="transmembrane region" description="Helical" evidence="6">
    <location>
        <begin position="109"/>
        <end position="131"/>
    </location>
</feature>
<evidence type="ECO:0000313" key="7">
    <source>
        <dbReference type="EMBL" id="KAJ5106996.1"/>
    </source>
</evidence>
<dbReference type="Proteomes" id="UP001149165">
    <property type="component" value="Unassembled WGS sequence"/>
</dbReference>
<dbReference type="SUPFAM" id="SSF81338">
    <property type="entry name" value="Aquaporin-like"/>
    <property type="match status" value="2"/>
</dbReference>
<sequence length="360" mass="39333">MVVEYLPQSEKEEVDHPHLEPAISSFAGRLGGNQDFVLDRNDPKNVALLEKVPDAAPCMTFAEIFDLKGFYSQDLWKFAMLECVASLMNVFISCWVTTHPMAATTYPTAGAGIYATVTFFSPLFGGITNLLLTPLLIYTFGASSGGHISPTITLACFFARIISFPRTILYLAGQTLGGALAGLALNTAYGNRNFTVGGCHIDTNFVPATDGLVIEFMACLVLIFLAFGVALDPRQAKVFGPAVGPWFVGIALGVVCWATAFTREGYIGASKCKQKQGDEARTRRELKRKKQNKEKVKSTFWGPLSNTHAGLNPARCFGAYVASEFPTYHWVHWVGPLAASIAHGLVYFVDPLWTETRRLP</sequence>
<feature type="transmembrane region" description="Helical" evidence="6">
    <location>
        <begin position="330"/>
        <end position="349"/>
    </location>
</feature>
<dbReference type="InterPro" id="IPR034294">
    <property type="entry name" value="Aquaporin_transptr"/>
</dbReference>
<feature type="transmembrane region" description="Helical" evidence="6">
    <location>
        <begin position="212"/>
        <end position="231"/>
    </location>
</feature>
<protein>
    <submittedName>
        <fullName evidence="7">Aquaporin</fullName>
    </submittedName>
</protein>
<evidence type="ECO:0000256" key="4">
    <source>
        <dbReference type="ARBA" id="ARBA00023136"/>
    </source>
</evidence>
<feature type="transmembrane region" description="Helical" evidence="6">
    <location>
        <begin position="75"/>
        <end position="97"/>
    </location>
</feature>
<dbReference type="GO" id="GO:0005886">
    <property type="term" value="C:plasma membrane"/>
    <property type="evidence" value="ECO:0007669"/>
    <property type="project" value="TreeGrafter"/>
</dbReference>
<evidence type="ECO:0000256" key="1">
    <source>
        <dbReference type="ARBA" id="ARBA00004141"/>
    </source>
</evidence>
<keyword evidence="2 5" id="KW-0812">Transmembrane</keyword>
<reference evidence="7" key="1">
    <citation type="submission" date="2022-11" db="EMBL/GenBank/DDBJ databases">
        <authorList>
            <person name="Petersen C."/>
        </authorList>
    </citation>
    <scope>NUCLEOTIDE SEQUENCE</scope>
    <source>
        <strain evidence="7">IBT 30069</strain>
    </source>
</reference>